<evidence type="ECO:0000256" key="2">
    <source>
        <dbReference type="ARBA" id="ARBA00022771"/>
    </source>
</evidence>
<evidence type="ECO:0000259" key="6">
    <source>
        <dbReference type="PROSITE" id="PS50966"/>
    </source>
</evidence>
<dbReference type="InterPro" id="IPR007527">
    <property type="entry name" value="Znf_SWIM"/>
</dbReference>
<dbReference type="Proteomes" id="UP001634007">
    <property type="component" value="Unassembled WGS sequence"/>
</dbReference>
<evidence type="ECO:0000256" key="1">
    <source>
        <dbReference type="ARBA" id="ARBA00022723"/>
    </source>
</evidence>
<reference evidence="7 8" key="1">
    <citation type="submission" date="2024-11" db="EMBL/GenBank/DDBJ databases">
        <title>Chromosome-level genome assembly of Eucalyptus globulus Labill. provides insights into its genome evolution.</title>
        <authorList>
            <person name="Li X."/>
        </authorList>
    </citation>
    <scope>NUCLEOTIDE SEQUENCE [LARGE SCALE GENOMIC DNA]</scope>
    <source>
        <strain evidence="7">CL2024</strain>
        <tissue evidence="7">Fresh tender leaves</tissue>
    </source>
</reference>
<dbReference type="PANTHER" id="PTHR31973">
    <property type="entry name" value="POLYPROTEIN, PUTATIVE-RELATED"/>
    <property type="match status" value="1"/>
</dbReference>
<dbReference type="Pfam" id="PF10551">
    <property type="entry name" value="MULE"/>
    <property type="match status" value="1"/>
</dbReference>
<dbReference type="GO" id="GO:0008270">
    <property type="term" value="F:zinc ion binding"/>
    <property type="evidence" value="ECO:0007669"/>
    <property type="project" value="UniProtKB-KW"/>
</dbReference>
<dbReference type="InterPro" id="IPR004332">
    <property type="entry name" value="Transposase_MuDR"/>
</dbReference>
<dbReference type="InterPro" id="IPR006564">
    <property type="entry name" value="Znf_PMZ"/>
</dbReference>
<name>A0ABD3LPY6_EUCGL</name>
<feature type="domain" description="SWIM-type" evidence="6">
    <location>
        <begin position="521"/>
        <end position="553"/>
    </location>
</feature>
<comment type="caution">
    <text evidence="7">The sequence shown here is derived from an EMBL/GenBank/DDBJ whole genome shotgun (WGS) entry which is preliminary data.</text>
</comment>
<evidence type="ECO:0000256" key="4">
    <source>
        <dbReference type="PROSITE-ProRule" id="PRU00325"/>
    </source>
</evidence>
<keyword evidence="3" id="KW-0862">Zinc</keyword>
<keyword evidence="2 4" id="KW-0863">Zinc-finger</keyword>
<sequence>MYDSRHGKDAESAEEDGFPLIDLDDDGSMERDMEIGDISLYVDVLADNADFLNKNSENEYTHPEFNAEVDMENPTFKLGMCFSNAKEFREAVRNHAIKNGRKVRFVKNKPNKLRAVCSEGCDWLIYASKVQREHTLQVKTFNSVHTCNRTLQVPQISTKWLANKYCDRLRNNPTWPGASMKKTMEFENVLKLSRTMVYRARAISMSMITGNEEEQFWMLRSYCQALLDANPGSTCIIKTEQCQDQFKFRGVYICLDALRRGFVEGCRRFVGFDGCHLSSGYKGILLAAVGVDGNNQMYPFAWAIVGQETYKTWHWFISLIAEDLGITDPENSKYWTFLCDKQKGLVQALAHLMPEAEHRFCLRHLYENFKLHHRGVELKKLLWKAAMATRVCDFDLAMAQLKAVDEKAYDWLSQRPPVQWSKSYFRTNSKCDISLNNWCESFNKSIIDARDKPIITMLETIRAQLMERIHKQRDGMTKYTGVICPNIQKILDLQKQFSVSWIPTWNGEDEFELSGPYGDKRVVNIRHRSCSCRRWDISGIPCCHAVAALIYIREEPEKWVHTSFSKKTFMQIYSHVVHVVDSKDMWPAREPLLPPDVPKQVGRKKKQRTKSVNETTDRNLKTRKKKVVQEPVGTKLKRQNTTITCGKCGGLGHNRYHCKNPTVELVAAASAPIDFMVASCSQDVVESTPLDPTC</sequence>
<accession>A0ABD3LPY6</accession>
<dbReference type="PROSITE" id="PS50966">
    <property type="entry name" value="ZF_SWIM"/>
    <property type="match status" value="1"/>
</dbReference>
<protein>
    <recommendedName>
        <fullName evidence="6">SWIM-type domain-containing protein</fullName>
    </recommendedName>
</protein>
<feature type="compositionally biased region" description="Acidic residues" evidence="5">
    <location>
        <begin position="12"/>
        <end position="23"/>
    </location>
</feature>
<dbReference type="Pfam" id="PF03108">
    <property type="entry name" value="DBD_Tnp_Mut"/>
    <property type="match status" value="1"/>
</dbReference>
<dbReference type="EMBL" id="JBJKBG010000001">
    <property type="protein sequence ID" value="KAL3753432.1"/>
    <property type="molecule type" value="Genomic_DNA"/>
</dbReference>
<keyword evidence="8" id="KW-1185">Reference proteome</keyword>
<gene>
    <name evidence="7" type="ORF">ACJRO7_000777</name>
</gene>
<dbReference type="Pfam" id="PF04434">
    <property type="entry name" value="SWIM"/>
    <property type="match status" value="1"/>
</dbReference>
<evidence type="ECO:0000313" key="7">
    <source>
        <dbReference type="EMBL" id="KAL3753432.1"/>
    </source>
</evidence>
<proteinExistence type="predicted"/>
<evidence type="ECO:0000313" key="8">
    <source>
        <dbReference type="Proteomes" id="UP001634007"/>
    </source>
</evidence>
<organism evidence="7 8">
    <name type="scientific">Eucalyptus globulus</name>
    <name type="common">Tasmanian blue gum</name>
    <dbReference type="NCBI Taxonomy" id="34317"/>
    <lineage>
        <taxon>Eukaryota</taxon>
        <taxon>Viridiplantae</taxon>
        <taxon>Streptophyta</taxon>
        <taxon>Embryophyta</taxon>
        <taxon>Tracheophyta</taxon>
        <taxon>Spermatophyta</taxon>
        <taxon>Magnoliopsida</taxon>
        <taxon>eudicotyledons</taxon>
        <taxon>Gunneridae</taxon>
        <taxon>Pentapetalae</taxon>
        <taxon>rosids</taxon>
        <taxon>malvids</taxon>
        <taxon>Myrtales</taxon>
        <taxon>Myrtaceae</taxon>
        <taxon>Myrtoideae</taxon>
        <taxon>Eucalypteae</taxon>
        <taxon>Eucalyptus</taxon>
    </lineage>
</organism>
<evidence type="ECO:0000256" key="3">
    <source>
        <dbReference type="ARBA" id="ARBA00022833"/>
    </source>
</evidence>
<keyword evidence="1" id="KW-0479">Metal-binding</keyword>
<feature type="region of interest" description="Disordered" evidence="5">
    <location>
        <begin position="1"/>
        <end position="23"/>
    </location>
</feature>
<feature type="region of interest" description="Disordered" evidence="5">
    <location>
        <begin position="591"/>
        <end position="628"/>
    </location>
</feature>
<dbReference type="InterPro" id="IPR018289">
    <property type="entry name" value="MULE_transposase_dom"/>
</dbReference>
<evidence type="ECO:0000256" key="5">
    <source>
        <dbReference type="SAM" id="MobiDB-lite"/>
    </source>
</evidence>
<dbReference type="AlphaFoldDB" id="A0ABD3LPY6"/>
<dbReference type="SMART" id="SM00575">
    <property type="entry name" value="ZnF_PMZ"/>
    <property type="match status" value="1"/>
</dbReference>
<feature type="compositionally biased region" description="Basic and acidic residues" evidence="5">
    <location>
        <begin position="1"/>
        <end position="11"/>
    </location>
</feature>
<dbReference type="PANTHER" id="PTHR31973:SF187">
    <property type="entry name" value="MUTATOR TRANSPOSASE MUDRA PROTEIN"/>
    <property type="match status" value="1"/>
</dbReference>